<feature type="transmembrane region" description="Helical" evidence="1">
    <location>
        <begin position="149"/>
        <end position="166"/>
    </location>
</feature>
<evidence type="ECO:0008006" key="4">
    <source>
        <dbReference type="Google" id="ProtNLM"/>
    </source>
</evidence>
<name>A0ABP6NIK6_9ACTN</name>
<comment type="caution">
    <text evidence="2">The sequence shown here is derived from an EMBL/GenBank/DDBJ whole genome shotgun (WGS) entry which is preliminary data.</text>
</comment>
<evidence type="ECO:0000313" key="2">
    <source>
        <dbReference type="EMBL" id="GAA3149176.1"/>
    </source>
</evidence>
<keyword evidence="1" id="KW-0472">Membrane</keyword>
<feature type="transmembrane region" description="Helical" evidence="1">
    <location>
        <begin position="106"/>
        <end position="129"/>
    </location>
</feature>
<proteinExistence type="predicted"/>
<accession>A0ABP6NIK6</accession>
<protein>
    <recommendedName>
        <fullName evidence="4">Integral membrane protein</fullName>
    </recommendedName>
</protein>
<gene>
    <name evidence="2" type="ORF">GCM10010449_79580</name>
</gene>
<keyword evidence="3" id="KW-1185">Reference proteome</keyword>
<feature type="transmembrane region" description="Helical" evidence="1">
    <location>
        <begin position="220"/>
        <end position="237"/>
    </location>
</feature>
<dbReference type="Proteomes" id="UP001501637">
    <property type="component" value="Unassembled WGS sequence"/>
</dbReference>
<keyword evidence="1" id="KW-1133">Transmembrane helix</keyword>
<dbReference type="RefSeq" id="WP_344529985.1">
    <property type="nucleotide sequence ID" value="NZ_BAAAUG010000207.1"/>
</dbReference>
<evidence type="ECO:0000256" key="1">
    <source>
        <dbReference type="SAM" id="Phobius"/>
    </source>
</evidence>
<reference evidence="3" key="1">
    <citation type="journal article" date="2019" name="Int. J. Syst. Evol. Microbiol.">
        <title>The Global Catalogue of Microorganisms (GCM) 10K type strain sequencing project: providing services to taxonomists for standard genome sequencing and annotation.</title>
        <authorList>
            <consortium name="The Broad Institute Genomics Platform"/>
            <consortium name="The Broad Institute Genome Sequencing Center for Infectious Disease"/>
            <person name="Wu L."/>
            <person name="Ma J."/>
        </authorList>
    </citation>
    <scope>NUCLEOTIDE SEQUENCE [LARGE SCALE GENOMIC DNA]</scope>
    <source>
        <strain evidence="3">JCM 9092</strain>
    </source>
</reference>
<evidence type="ECO:0000313" key="3">
    <source>
        <dbReference type="Proteomes" id="UP001501637"/>
    </source>
</evidence>
<dbReference type="EMBL" id="BAAAUG010000207">
    <property type="protein sequence ID" value="GAA3149176.1"/>
    <property type="molecule type" value="Genomic_DNA"/>
</dbReference>
<feature type="transmembrane region" description="Helical" evidence="1">
    <location>
        <begin position="243"/>
        <end position="266"/>
    </location>
</feature>
<keyword evidence="1" id="KW-0812">Transmembrane</keyword>
<organism evidence="2 3">
    <name type="scientific">Streptomyces rectiviolaceus</name>
    <dbReference type="NCBI Taxonomy" id="332591"/>
    <lineage>
        <taxon>Bacteria</taxon>
        <taxon>Bacillati</taxon>
        <taxon>Actinomycetota</taxon>
        <taxon>Actinomycetes</taxon>
        <taxon>Kitasatosporales</taxon>
        <taxon>Streptomycetaceae</taxon>
        <taxon>Streptomyces</taxon>
    </lineage>
</organism>
<sequence>MKPTAHAAPLRARMRHGAGPWAASALCASLLAITLTSWGRASLAAADPLPRRGDWVAMGARISDCVHLVGVPIASAAACLQGSLHARSGTRWLGQSAARSRLARTLLDTAPAVLWPLAGYATAATVLYVHTALYTPRGAPSFAPLAHDLARLAAYACLAYGLGRLLPHRFGVPLAAVGAAFAETFVVDQGLWINFTDGVYVGPAIPQYAAWRFTEATGRLLLLAALFAAVAALAVLVDARRWRWASALAPVIAAGVVWAGAAAPVYRSDHDPRAAFPVHCSGHKPVMCWSGDGDRPPAQLTAVARHLDGRLRGVENAPTHYADVTEVTSDDESGYAPHESEPGHTAMVSLYPDRESTFRDTVDALVGRRTDDTATPSHRPADALAQWLLPPDLRAPAYRRDVRRIDSLSAAARTAWLGHCLDVADHGGPLPPLPLLPPSSTKATEP</sequence>